<dbReference type="InterPro" id="IPR013611">
    <property type="entry name" value="Transp-assoc_OB_typ2"/>
</dbReference>
<organism evidence="5 6">
    <name type="scientific">Seohaeicola nanhaiensis</name>
    <dbReference type="NCBI Taxonomy" id="1387282"/>
    <lineage>
        <taxon>Bacteria</taxon>
        <taxon>Pseudomonadati</taxon>
        <taxon>Pseudomonadota</taxon>
        <taxon>Alphaproteobacteria</taxon>
        <taxon>Rhodobacterales</taxon>
        <taxon>Roseobacteraceae</taxon>
        <taxon>Seohaeicola</taxon>
    </lineage>
</organism>
<feature type="domain" description="ABC transporter" evidence="4">
    <location>
        <begin position="7"/>
        <end position="237"/>
    </location>
</feature>
<dbReference type="SUPFAM" id="SSF50331">
    <property type="entry name" value="MOP-like"/>
    <property type="match status" value="1"/>
</dbReference>
<dbReference type="GO" id="GO:0005524">
    <property type="term" value="F:ATP binding"/>
    <property type="evidence" value="ECO:0007669"/>
    <property type="project" value="UniProtKB-KW"/>
</dbReference>
<gene>
    <name evidence="5" type="ORF">ACFO5X_06955</name>
</gene>
<dbReference type="InterPro" id="IPR027417">
    <property type="entry name" value="P-loop_NTPase"/>
</dbReference>
<dbReference type="PANTHER" id="PTHR42781">
    <property type="entry name" value="SPERMIDINE/PUTRESCINE IMPORT ATP-BINDING PROTEIN POTA"/>
    <property type="match status" value="1"/>
</dbReference>
<sequence>MTDRAIIELKGVSKRFGFVEALKRVDTTIREGEFFSLLGPSGCGKTTLLRMIAGFESPTEGEIVIDGKPMKNISANRRPTNMVFQSYAIFPHLNVAENVGYGLKRQRLSRDEHRKTVEEALEMVDLKGYGTRAAHELSGGQRQRVALARALVMRPKVVLLDEPLSALDKKLREQMQVELRQLQQSIGITFILVTHDQEEALIMSDRIAVMFEGNIAQIDTPERLYRRPVSKRVASFIGVMNFLDARATPSDGGLALEIPALGSVNLPASAIPEGLDPASVETIGVRPEMLTLLVAPSESAERITEGTVTGSSYYGDMTYYTVALPNTEKPVTLSMRNTAGRSVLPAGSKVRVGWGAESIVLFR</sequence>
<dbReference type="InterPro" id="IPR017871">
    <property type="entry name" value="ABC_transporter-like_CS"/>
</dbReference>
<dbReference type="Gene3D" id="3.40.50.300">
    <property type="entry name" value="P-loop containing nucleotide triphosphate hydrolases"/>
    <property type="match status" value="1"/>
</dbReference>
<dbReference type="InterPro" id="IPR003593">
    <property type="entry name" value="AAA+_ATPase"/>
</dbReference>
<dbReference type="Pfam" id="PF08402">
    <property type="entry name" value="TOBE_2"/>
    <property type="match status" value="1"/>
</dbReference>
<keyword evidence="1" id="KW-0813">Transport</keyword>
<evidence type="ECO:0000313" key="5">
    <source>
        <dbReference type="EMBL" id="MFC4668288.1"/>
    </source>
</evidence>
<accession>A0ABV9KEG4</accession>
<dbReference type="Proteomes" id="UP001595973">
    <property type="component" value="Unassembled WGS sequence"/>
</dbReference>
<name>A0ABV9KEG4_9RHOB</name>
<evidence type="ECO:0000256" key="3">
    <source>
        <dbReference type="ARBA" id="ARBA00022840"/>
    </source>
</evidence>
<dbReference type="InterPro" id="IPR008995">
    <property type="entry name" value="Mo/tungstate-bd_C_term_dom"/>
</dbReference>
<reference evidence="6" key="1">
    <citation type="journal article" date="2019" name="Int. J. Syst. Evol. Microbiol.">
        <title>The Global Catalogue of Microorganisms (GCM) 10K type strain sequencing project: providing services to taxonomists for standard genome sequencing and annotation.</title>
        <authorList>
            <consortium name="The Broad Institute Genomics Platform"/>
            <consortium name="The Broad Institute Genome Sequencing Center for Infectious Disease"/>
            <person name="Wu L."/>
            <person name="Ma J."/>
        </authorList>
    </citation>
    <scope>NUCLEOTIDE SEQUENCE [LARGE SCALE GENOMIC DNA]</scope>
    <source>
        <strain evidence="6">CGMCC 4.7283</strain>
    </source>
</reference>
<evidence type="ECO:0000313" key="6">
    <source>
        <dbReference type="Proteomes" id="UP001595973"/>
    </source>
</evidence>
<keyword evidence="3 5" id="KW-0067">ATP-binding</keyword>
<keyword evidence="2" id="KW-0547">Nucleotide-binding</keyword>
<dbReference type="SUPFAM" id="SSF52540">
    <property type="entry name" value="P-loop containing nucleoside triphosphate hydrolases"/>
    <property type="match status" value="1"/>
</dbReference>
<proteinExistence type="predicted"/>
<comment type="caution">
    <text evidence="5">The sequence shown here is derived from an EMBL/GenBank/DDBJ whole genome shotgun (WGS) entry which is preliminary data.</text>
</comment>
<dbReference type="PROSITE" id="PS00211">
    <property type="entry name" value="ABC_TRANSPORTER_1"/>
    <property type="match status" value="1"/>
</dbReference>
<protein>
    <submittedName>
        <fullName evidence="5">ABC transporter ATP-binding protein</fullName>
    </submittedName>
</protein>
<dbReference type="InterPro" id="IPR050093">
    <property type="entry name" value="ABC_SmlMolc_Importer"/>
</dbReference>
<dbReference type="EMBL" id="JBHSGI010000004">
    <property type="protein sequence ID" value="MFC4668288.1"/>
    <property type="molecule type" value="Genomic_DNA"/>
</dbReference>
<evidence type="ECO:0000259" key="4">
    <source>
        <dbReference type="PROSITE" id="PS50893"/>
    </source>
</evidence>
<dbReference type="PANTHER" id="PTHR42781:SF4">
    <property type="entry name" value="SPERMIDINE_PUTRESCINE IMPORT ATP-BINDING PROTEIN POTA"/>
    <property type="match status" value="1"/>
</dbReference>
<dbReference type="Gene3D" id="2.40.50.100">
    <property type="match status" value="1"/>
</dbReference>
<keyword evidence="6" id="KW-1185">Reference proteome</keyword>
<dbReference type="PROSITE" id="PS50893">
    <property type="entry name" value="ABC_TRANSPORTER_2"/>
    <property type="match status" value="1"/>
</dbReference>
<dbReference type="RefSeq" id="WP_380716561.1">
    <property type="nucleotide sequence ID" value="NZ_JBHSGI010000004.1"/>
</dbReference>
<evidence type="ECO:0000256" key="2">
    <source>
        <dbReference type="ARBA" id="ARBA00022741"/>
    </source>
</evidence>
<evidence type="ECO:0000256" key="1">
    <source>
        <dbReference type="ARBA" id="ARBA00022448"/>
    </source>
</evidence>
<dbReference type="Pfam" id="PF00005">
    <property type="entry name" value="ABC_tran"/>
    <property type="match status" value="1"/>
</dbReference>
<dbReference type="InterPro" id="IPR003439">
    <property type="entry name" value="ABC_transporter-like_ATP-bd"/>
</dbReference>
<dbReference type="SMART" id="SM00382">
    <property type="entry name" value="AAA"/>
    <property type="match status" value="1"/>
</dbReference>